<dbReference type="PANTHER" id="PTHR48213:SF1">
    <property type="entry name" value="PROSTATIC SPERMINE-BINDING-LIKE PROTEIN"/>
    <property type="match status" value="1"/>
</dbReference>
<evidence type="ECO:0000313" key="2">
    <source>
        <dbReference type="EMBL" id="CAI9259530.1"/>
    </source>
</evidence>
<proteinExistence type="predicted"/>
<accession>A0AA35XZY0</accession>
<feature type="compositionally biased region" description="Acidic residues" evidence="1">
    <location>
        <begin position="118"/>
        <end position="145"/>
    </location>
</feature>
<feature type="region of interest" description="Disordered" evidence="1">
    <location>
        <begin position="31"/>
        <end position="53"/>
    </location>
</feature>
<gene>
    <name evidence="2" type="ORF">LSALG_LOCUS415</name>
</gene>
<dbReference type="EMBL" id="OX465086">
    <property type="protein sequence ID" value="CAI9259530.1"/>
    <property type="molecule type" value="Genomic_DNA"/>
</dbReference>
<dbReference type="PANTHER" id="PTHR48213">
    <property type="entry name" value="VID27-LIKE PROTEIN"/>
    <property type="match status" value="1"/>
</dbReference>
<sequence>MASKSMVMASSLTGEVFEAIDVYVSDSDSDSWEVVEPSDSDDGNFSYGDISSDDDEVVADVDDLLQQAYGSQSPDISLQSLVEEITHHCEEVKDVYGIDDLRHVIVEDDGRIDGSYDPYEEDADESEEEIDDDDDHDDHDDLDDELVPKYLNNKFERQRMRKLGKRAYPKMKKSKRVANQFNKPGCVRGKHGLGLKHNLIW</sequence>
<reference evidence="2" key="1">
    <citation type="submission" date="2023-04" db="EMBL/GenBank/DDBJ databases">
        <authorList>
            <person name="Vijverberg K."/>
            <person name="Xiong W."/>
            <person name="Schranz E."/>
        </authorList>
    </citation>
    <scope>NUCLEOTIDE SEQUENCE</scope>
</reference>
<dbReference type="AlphaFoldDB" id="A0AA35XZY0"/>
<evidence type="ECO:0000313" key="3">
    <source>
        <dbReference type="Proteomes" id="UP001177003"/>
    </source>
</evidence>
<dbReference type="Proteomes" id="UP001177003">
    <property type="component" value="Chromosome 0"/>
</dbReference>
<feature type="region of interest" description="Disordered" evidence="1">
    <location>
        <begin position="109"/>
        <end position="148"/>
    </location>
</feature>
<organism evidence="2 3">
    <name type="scientific">Lactuca saligna</name>
    <name type="common">Willowleaf lettuce</name>
    <dbReference type="NCBI Taxonomy" id="75948"/>
    <lineage>
        <taxon>Eukaryota</taxon>
        <taxon>Viridiplantae</taxon>
        <taxon>Streptophyta</taxon>
        <taxon>Embryophyta</taxon>
        <taxon>Tracheophyta</taxon>
        <taxon>Spermatophyta</taxon>
        <taxon>Magnoliopsida</taxon>
        <taxon>eudicotyledons</taxon>
        <taxon>Gunneridae</taxon>
        <taxon>Pentapetalae</taxon>
        <taxon>asterids</taxon>
        <taxon>campanulids</taxon>
        <taxon>Asterales</taxon>
        <taxon>Asteraceae</taxon>
        <taxon>Cichorioideae</taxon>
        <taxon>Cichorieae</taxon>
        <taxon>Lactucinae</taxon>
        <taxon>Lactuca</taxon>
    </lineage>
</organism>
<feature type="compositionally biased region" description="Acidic residues" evidence="1">
    <location>
        <begin position="31"/>
        <end position="42"/>
    </location>
</feature>
<protein>
    <submittedName>
        <fullName evidence="2">Uncharacterized protein</fullName>
    </submittedName>
</protein>
<name>A0AA35XZY0_LACSI</name>
<evidence type="ECO:0000256" key="1">
    <source>
        <dbReference type="SAM" id="MobiDB-lite"/>
    </source>
</evidence>
<keyword evidence="3" id="KW-1185">Reference proteome</keyword>